<evidence type="ECO:0000313" key="2">
    <source>
        <dbReference type="Proteomes" id="UP001472677"/>
    </source>
</evidence>
<reference evidence="1 2" key="1">
    <citation type="journal article" date="2024" name="G3 (Bethesda)">
        <title>Genome assembly of Hibiscus sabdariffa L. provides insights into metabolisms of medicinal natural products.</title>
        <authorList>
            <person name="Kim T."/>
        </authorList>
    </citation>
    <scope>NUCLEOTIDE SEQUENCE [LARGE SCALE GENOMIC DNA]</scope>
    <source>
        <strain evidence="1">TK-2024</strain>
        <tissue evidence="1">Old leaves</tissue>
    </source>
</reference>
<evidence type="ECO:0000313" key="1">
    <source>
        <dbReference type="EMBL" id="KAK8526208.1"/>
    </source>
</evidence>
<organism evidence="1 2">
    <name type="scientific">Hibiscus sabdariffa</name>
    <name type="common">roselle</name>
    <dbReference type="NCBI Taxonomy" id="183260"/>
    <lineage>
        <taxon>Eukaryota</taxon>
        <taxon>Viridiplantae</taxon>
        <taxon>Streptophyta</taxon>
        <taxon>Embryophyta</taxon>
        <taxon>Tracheophyta</taxon>
        <taxon>Spermatophyta</taxon>
        <taxon>Magnoliopsida</taxon>
        <taxon>eudicotyledons</taxon>
        <taxon>Gunneridae</taxon>
        <taxon>Pentapetalae</taxon>
        <taxon>rosids</taxon>
        <taxon>malvids</taxon>
        <taxon>Malvales</taxon>
        <taxon>Malvaceae</taxon>
        <taxon>Malvoideae</taxon>
        <taxon>Hibiscus</taxon>
    </lineage>
</organism>
<name>A0ABR2CYV3_9ROSI</name>
<dbReference type="Proteomes" id="UP001472677">
    <property type="component" value="Unassembled WGS sequence"/>
</dbReference>
<protein>
    <submittedName>
        <fullName evidence="1">Uncharacterized protein</fullName>
    </submittedName>
</protein>
<gene>
    <name evidence="1" type="ORF">V6N12_020687</name>
</gene>
<proteinExistence type="predicted"/>
<keyword evidence="2" id="KW-1185">Reference proteome</keyword>
<sequence>MPTRSNSSKLPFGDIVLRREVMKRAALEVSHKSCNGINLCKTKNGRCRLWHKSNLGDSLQQEKRHCHSIVGSNKDQFGDAKSAV</sequence>
<dbReference type="EMBL" id="JBBPBM010000039">
    <property type="protein sequence ID" value="KAK8526208.1"/>
    <property type="molecule type" value="Genomic_DNA"/>
</dbReference>
<comment type="caution">
    <text evidence="1">The sequence shown here is derived from an EMBL/GenBank/DDBJ whole genome shotgun (WGS) entry which is preliminary data.</text>
</comment>
<accession>A0ABR2CYV3</accession>